<proteinExistence type="predicted"/>
<sequence length="111" mass="12656">MSFLQLDHREIVFCCLRPCEGARLSGCVCVRVTRAGPWYSNSSQMGVQQQVFEGSGGRRFRNGGEILCEMSLSSRIRRLLLWDSMPRFTALRRTHSQAIVGLFFRPSSIVR</sequence>
<dbReference type="Proteomes" id="UP000016936">
    <property type="component" value="Unassembled WGS sequence"/>
</dbReference>
<gene>
    <name evidence="1" type="ORF">COCHEDRAFT_1020294</name>
</gene>
<reference evidence="1 2" key="1">
    <citation type="journal article" date="2012" name="PLoS Pathog.">
        <title>Diverse lifestyles and strategies of plant pathogenesis encoded in the genomes of eighteen Dothideomycetes fungi.</title>
        <authorList>
            <person name="Ohm R.A."/>
            <person name="Feau N."/>
            <person name="Henrissat B."/>
            <person name="Schoch C.L."/>
            <person name="Horwitz B.A."/>
            <person name="Barry K.W."/>
            <person name="Condon B.J."/>
            <person name="Copeland A.C."/>
            <person name="Dhillon B."/>
            <person name="Glaser F."/>
            <person name="Hesse C.N."/>
            <person name="Kosti I."/>
            <person name="LaButti K."/>
            <person name="Lindquist E.A."/>
            <person name="Lucas S."/>
            <person name="Salamov A.A."/>
            <person name="Bradshaw R.E."/>
            <person name="Ciuffetti L."/>
            <person name="Hamelin R.C."/>
            <person name="Kema G.H.J."/>
            <person name="Lawrence C."/>
            <person name="Scott J.A."/>
            <person name="Spatafora J.W."/>
            <person name="Turgeon B.G."/>
            <person name="de Wit P.J.G.M."/>
            <person name="Zhong S."/>
            <person name="Goodwin S.B."/>
            <person name="Grigoriev I.V."/>
        </authorList>
    </citation>
    <scope>NUCLEOTIDE SEQUENCE [LARGE SCALE GENOMIC DNA]</scope>
    <source>
        <strain evidence="2">C5 / ATCC 48332 / race O</strain>
    </source>
</reference>
<evidence type="ECO:0000313" key="2">
    <source>
        <dbReference type="Proteomes" id="UP000016936"/>
    </source>
</evidence>
<dbReference type="EMBL" id="KB445572">
    <property type="protein sequence ID" value="EMD94270.1"/>
    <property type="molecule type" value="Genomic_DNA"/>
</dbReference>
<dbReference type="AlphaFoldDB" id="M2T9P7"/>
<organism evidence="1 2">
    <name type="scientific">Cochliobolus heterostrophus (strain C5 / ATCC 48332 / race O)</name>
    <name type="common">Southern corn leaf blight fungus</name>
    <name type="synonym">Bipolaris maydis</name>
    <dbReference type="NCBI Taxonomy" id="701091"/>
    <lineage>
        <taxon>Eukaryota</taxon>
        <taxon>Fungi</taxon>
        <taxon>Dikarya</taxon>
        <taxon>Ascomycota</taxon>
        <taxon>Pezizomycotina</taxon>
        <taxon>Dothideomycetes</taxon>
        <taxon>Pleosporomycetidae</taxon>
        <taxon>Pleosporales</taxon>
        <taxon>Pleosporineae</taxon>
        <taxon>Pleosporaceae</taxon>
        <taxon>Bipolaris</taxon>
    </lineage>
</organism>
<keyword evidence="2" id="KW-1185">Reference proteome</keyword>
<evidence type="ECO:0000313" key="1">
    <source>
        <dbReference type="EMBL" id="EMD94270.1"/>
    </source>
</evidence>
<reference evidence="2" key="2">
    <citation type="journal article" date="2013" name="PLoS Genet.">
        <title>Comparative genome structure, secondary metabolite, and effector coding capacity across Cochliobolus pathogens.</title>
        <authorList>
            <person name="Condon B.J."/>
            <person name="Leng Y."/>
            <person name="Wu D."/>
            <person name="Bushley K.E."/>
            <person name="Ohm R.A."/>
            <person name="Otillar R."/>
            <person name="Martin J."/>
            <person name="Schackwitz W."/>
            <person name="Grimwood J."/>
            <person name="MohdZainudin N."/>
            <person name="Xue C."/>
            <person name="Wang R."/>
            <person name="Manning V.A."/>
            <person name="Dhillon B."/>
            <person name="Tu Z.J."/>
            <person name="Steffenson B.J."/>
            <person name="Salamov A."/>
            <person name="Sun H."/>
            <person name="Lowry S."/>
            <person name="LaButti K."/>
            <person name="Han J."/>
            <person name="Copeland A."/>
            <person name="Lindquist E."/>
            <person name="Barry K."/>
            <person name="Schmutz J."/>
            <person name="Baker S.E."/>
            <person name="Ciuffetti L.M."/>
            <person name="Grigoriev I.V."/>
            <person name="Zhong S."/>
            <person name="Turgeon B.G."/>
        </authorList>
    </citation>
    <scope>NUCLEOTIDE SEQUENCE [LARGE SCALE GENOMIC DNA]</scope>
    <source>
        <strain evidence="2">C5 / ATCC 48332 / race O</strain>
    </source>
</reference>
<accession>M2T9P7</accession>
<name>M2T9P7_COCH5</name>
<dbReference type="HOGENOM" id="CLU_2158131_0_0_1"/>
<protein>
    <submittedName>
        <fullName evidence="1">Uncharacterized protein</fullName>
    </submittedName>
</protein>